<feature type="disulfide bond" evidence="5">
    <location>
        <begin position="71"/>
        <end position="98"/>
    </location>
</feature>
<evidence type="ECO:0000256" key="3">
    <source>
        <dbReference type="ARBA" id="ARBA00023157"/>
    </source>
</evidence>
<dbReference type="EMBL" id="JAIWYP010000004">
    <property type="protein sequence ID" value="KAH3837210.1"/>
    <property type="molecule type" value="Genomic_DNA"/>
</dbReference>
<proteinExistence type="predicted"/>
<keyword evidence="1 5" id="KW-0768">Sushi</keyword>
<dbReference type="InterPro" id="IPR035976">
    <property type="entry name" value="Sushi/SCR/CCP_sf"/>
</dbReference>
<name>A0A9D4QP39_DREPO</name>
<organism evidence="7 8">
    <name type="scientific">Dreissena polymorpha</name>
    <name type="common">Zebra mussel</name>
    <name type="synonym">Mytilus polymorpha</name>
    <dbReference type="NCBI Taxonomy" id="45954"/>
    <lineage>
        <taxon>Eukaryota</taxon>
        <taxon>Metazoa</taxon>
        <taxon>Spiralia</taxon>
        <taxon>Lophotrochozoa</taxon>
        <taxon>Mollusca</taxon>
        <taxon>Bivalvia</taxon>
        <taxon>Autobranchia</taxon>
        <taxon>Heteroconchia</taxon>
        <taxon>Euheterodonta</taxon>
        <taxon>Imparidentia</taxon>
        <taxon>Neoheterodontei</taxon>
        <taxon>Myida</taxon>
        <taxon>Dreissenoidea</taxon>
        <taxon>Dreissenidae</taxon>
        <taxon>Dreissena</taxon>
    </lineage>
</organism>
<comment type="caution">
    <text evidence="7">The sequence shown here is derived from an EMBL/GenBank/DDBJ whole genome shotgun (WGS) entry which is preliminary data.</text>
</comment>
<dbReference type="InterPro" id="IPR050350">
    <property type="entry name" value="Compl-Cell_Adhes-Reg"/>
</dbReference>
<comment type="caution">
    <text evidence="5">Lacks conserved residue(s) required for the propagation of feature annotation.</text>
</comment>
<feature type="domain" description="Sushi" evidence="6">
    <location>
        <begin position="43"/>
        <end position="100"/>
    </location>
</feature>
<dbReference type="CDD" id="cd00033">
    <property type="entry name" value="CCP"/>
    <property type="match status" value="2"/>
</dbReference>
<dbReference type="SUPFAM" id="SSF57535">
    <property type="entry name" value="Complement control module/SCR domain"/>
    <property type="match status" value="2"/>
</dbReference>
<evidence type="ECO:0000256" key="2">
    <source>
        <dbReference type="ARBA" id="ARBA00022737"/>
    </source>
</evidence>
<dbReference type="Pfam" id="PF00084">
    <property type="entry name" value="Sushi"/>
    <property type="match status" value="2"/>
</dbReference>
<keyword evidence="4" id="KW-0325">Glycoprotein</keyword>
<evidence type="ECO:0000313" key="8">
    <source>
        <dbReference type="Proteomes" id="UP000828390"/>
    </source>
</evidence>
<dbReference type="InterPro" id="IPR000436">
    <property type="entry name" value="Sushi_SCR_CCP_dom"/>
</dbReference>
<keyword evidence="2" id="KW-0677">Repeat</keyword>
<dbReference type="SMART" id="SM00032">
    <property type="entry name" value="CCP"/>
    <property type="match status" value="1"/>
</dbReference>
<dbReference type="PANTHER" id="PTHR19325">
    <property type="entry name" value="COMPLEMENT COMPONENT-RELATED SUSHI DOMAIN-CONTAINING"/>
    <property type="match status" value="1"/>
</dbReference>
<keyword evidence="8" id="KW-1185">Reference proteome</keyword>
<dbReference type="PANTHER" id="PTHR19325:SF575">
    <property type="entry name" value="LOCOMOTION-RELATED PROTEIN HIKARU GENKI"/>
    <property type="match status" value="1"/>
</dbReference>
<reference evidence="7" key="1">
    <citation type="journal article" date="2019" name="bioRxiv">
        <title>The Genome of the Zebra Mussel, Dreissena polymorpha: A Resource for Invasive Species Research.</title>
        <authorList>
            <person name="McCartney M.A."/>
            <person name="Auch B."/>
            <person name="Kono T."/>
            <person name="Mallez S."/>
            <person name="Zhang Y."/>
            <person name="Obille A."/>
            <person name="Becker A."/>
            <person name="Abrahante J.E."/>
            <person name="Garbe J."/>
            <person name="Badalamenti J.P."/>
            <person name="Herman A."/>
            <person name="Mangelson H."/>
            <person name="Liachko I."/>
            <person name="Sullivan S."/>
            <person name="Sone E.D."/>
            <person name="Koren S."/>
            <person name="Silverstein K.A.T."/>
            <person name="Beckman K.B."/>
            <person name="Gohl D.M."/>
        </authorList>
    </citation>
    <scope>NUCLEOTIDE SEQUENCE</scope>
    <source>
        <strain evidence="7">Duluth1</strain>
        <tissue evidence="7">Whole animal</tissue>
    </source>
</reference>
<protein>
    <recommendedName>
        <fullName evidence="6">Sushi domain-containing protein</fullName>
    </recommendedName>
</protein>
<evidence type="ECO:0000256" key="5">
    <source>
        <dbReference type="PROSITE-ProRule" id="PRU00302"/>
    </source>
</evidence>
<evidence type="ECO:0000256" key="1">
    <source>
        <dbReference type="ARBA" id="ARBA00022659"/>
    </source>
</evidence>
<dbReference type="Proteomes" id="UP000828390">
    <property type="component" value="Unassembled WGS sequence"/>
</dbReference>
<evidence type="ECO:0000313" key="7">
    <source>
        <dbReference type="EMBL" id="KAH3837210.1"/>
    </source>
</evidence>
<sequence length="121" mass="12981">MNTTYGSIANLTGNVGFNLTGDANSACTINGVWNSTEHRCIPIDCGHPPSINNGTVYASKTTFASVARFICEEGYKVNGSNVSVCLSNGVWNNTDQECHIIDCGLLPALKHGTVWYAEHKT</sequence>
<feature type="domain" description="Sushi" evidence="6">
    <location>
        <begin position="1"/>
        <end position="42"/>
    </location>
</feature>
<dbReference type="AlphaFoldDB" id="A0A9D4QP39"/>
<dbReference type="PROSITE" id="PS50923">
    <property type="entry name" value="SUSHI"/>
    <property type="match status" value="2"/>
</dbReference>
<reference evidence="7" key="2">
    <citation type="submission" date="2020-11" db="EMBL/GenBank/DDBJ databases">
        <authorList>
            <person name="McCartney M.A."/>
            <person name="Auch B."/>
            <person name="Kono T."/>
            <person name="Mallez S."/>
            <person name="Becker A."/>
            <person name="Gohl D.M."/>
            <person name="Silverstein K.A.T."/>
            <person name="Koren S."/>
            <person name="Bechman K.B."/>
            <person name="Herman A."/>
            <person name="Abrahante J.E."/>
            <person name="Garbe J."/>
        </authorList>
    </citation>
    <scope>NUCLEOTIDE SEQUENCE</scope>
    <source>
        <strain evidence="7">Duluth1</strain>
        <tissue evidence="7">Whole animal</tissue>
    </source>
</reference>
<gene>
    <name evidence="7" type="ORF">DPMN_110590</name>
</gene>
<evidence type="ECO:0000256" key="4">
    <source>
        <dbReference type="ARBA" id="ARBA00023180"/>
    </source>
</evidence>
<accession>A0A9D4QP39</accession>
<evidence type="ECO:0000259" key="6">
    <source>
        <dbReference type="PROSITE" id="PS50923"/>
    </source>
</evidence>
<dbReference type="Gene3D" id="2.10.70.10">
    <property type="entry name" value="Complement Module, domain 1"/>
    <property type="match status" value="2"/>
</dbReference>
<keyword evidence="3 5" id="KW-1015">Disulfide bond</keyword>